<evidence type="ECO:0000259" key="1">
    <source>
        <dbReference type="PROSITE" id="PS51819"/>
    </source>
</evidence>
<sequence>MEEKIRPGYAKFDLDEPALNLTLNEGGDMTGGIDHLEIQVSSTDDVLSIKQRLKQAGLVTFDEMDTTCCYARQDKIWVTSPDGHRWEVFVVKADADEMSGTGRNTDN</sequence>
<dbReference type="PANTHER" id="PTHR41294:SF1">
    <property type="entry name" value="CADMIUM-INDUCED PROTEIN CADI"/>
    <property type="match status" value="1"/>
</dbReference>
<protein>
    <recommendedName>
        <fullName evidence="1">VOC domain-containing protein</fullName>
    </recommendedName>
</protein>
<dbReference type="InterPro" id="IPR049789">
    <property type="entry name" value="ArsI/CadI-like"/>
</dbReference>
<dbReference type="NCBIfam" id="NF041414">
    <property type="entry name" value="ArsI_CadI_VOC"/>
    <property type="match status" value="1"/>
</dbReference>
<organism evidence="2 3">
    <name type="scientific">Polycladomyces abyssicola</name>
    <dbReference type="NCBI Taxonomy" id="1125966"/>
    <lineage>
        <taxon>Bacteria</taxon>
        <taxon>Bacillati</taxon>
        <taxon>Bacillota</taxon>
        <taxon>Bacilli</taxon>
        <taxon>Bacillales</taxon>
        <taxon>Thermoactinomycetaceae</taxon>
        <taxon>Polycladomyces</taxon>
    </lineage>
</organism>
<dbReference type="PROSITE" id="PS51819">
    <property type="entry name" value="VOC"/>
    <property type="match status" value="1"/>
</dbReference>
<proteinExistence type="predicted"/>
<dbReference type="Proteomes" id="UP000677436">
    <property type="component" value="Chromosome"/>
</dbReference>
<dbReference type="AlphaFoldDB" id="A0A8D5ZKQ1"/>
<dbReference type="GO" id="GO:0046686">
    <property type="term" value="P:response to cadmium ion"/>
    <property type="evidence" value="ECO:0007669"/>
    <property type="project" value="TreeGrafter"/>
</dbReference>
<dbReference type="InterPro" id="IPR037523">
    <property type="entry name" value="VOC_core"/>
</dbReference>
<feature type="domain" description="VOC" evidence="1">
    <location>
        <begin position="1"/>
        <end position="91"/>
    </location>
</feature>
<dbReference type="KEGG" id="pabs:JIR001_14870"/>
<gene>
    <name evidence="2" type="ORF">JIR001_14870</name>
</gene>
<evidence type="ECO:0000313" key="2">
    <source>
        <dbReference type="EMBL" id="BCU81704.1"/>
    </source>
</evidence>
<dbReference type="SUPFAM" id="SSF54593">
    <property type="entry name" value="Glyoxalase/Bleomycin resistance protein/Dihydroxybiphenyl dioxygenase"/>
    <property type="match status" value="1"/>
</dbReference>
<dbReference type="EMBL" id="AP024601">
    <property type="protein sequence ID" value="BCU81704.1"/>
    <property type="molecule type" value="Genomic_DNA"/>
</dbReference>
<dbReference type="RefSeq" id="WP_212774887.1">
    <property type="nucleotide sequence ID" value="NZ_AP024601.1"/>
</dbReference>
<accession>A0A8D5ZKQ1</accession>
<reference evidence="2" key="1">
    <citation type="journal article" date="2013" name="Int. J. Syst. Evol. Microbiol.">
        <title>Polycladomyces abyssicola gen. nov., sp. nov., a thermophilic filamentous bacterium isolated from hemipelagic sediment.</title>
        <authorList>
            <person name="Tsubouchi T."/>
            <person name="Shimane Y."/>
            <person name="Mori K."/>
            <person name="Usui K."/>
            <person name="Hiraki T."/>
            <person name="Tame A."/>
            <person name="Uematsu K."/>
            <person name="Maruyama T."/>
            <person name="Hatada Y."/>
        </authorList>
    </citation>
    <scope>NUCLEOTIDE SEQUENCE</scope>
    <source>
        <strain evidence="2">JIR-001</strain>
    </source>
</reference>
<evidence type="ECO:0000313" key="3">
    <source>
        <dbReference type="Proteomes" id="UP000677436"/>
    </source>
</evidence>
<keyword evidence="3" id="KW-1185">Reference proteome</keyword>
<name>A0A8D5ZKQ1_9BACL</name>
<reference evidence="2" key="2">
    <citation type="journal article" date="2021" name="Microbiol. Resour. Announc.">
        <title>Complete Genome Sequence of Polycladomyces abyssicola JIR-001T, Isolated from Hemipelagic Sediment in Deep Seawater.</title>
        <authorList>
            <person name="Tsubouchi T."/>
            <person name="Kaneko Y."/>
        </authorList>
    </citation>
    <scope>NUCLEOTIDE SEQUENCE</scope>
    <source>
        <strain evidence="2">JIR-001</strain>
    </source>
</reference>
<dbReference type="Gene3D" id="3.10.180.10">
    <property type="entry name" value="2,3-Dihydroxybiphenyl 1,2-Dioxygenase, domain 1"/>
    <property type="match status" value="1"/>
</dbReference>
<dbReference type="Pfam" id="PF00903">
    <property type="entry name" value="Glyoxalase"/>
    <property type="match status" value="1"/>
</dbReference>
<dbReference type="PANTHER" id="PTHR41294">
    <property type="entry name" value="CADMIUM-INDUCED PROTEIN CADI"/>
    <property type="match status" value="1"/>
</dbReference>
<dbReference type="InterPro" id="IPR029068">
    <property type="entry name" value="Glyas_Bleomycin-R_OHBP_Dase"/>
</dbReference>
<dbReference type="InterPro" id="IPR052393">
    <property type="entry name" value="Cadmium-induced_rsp"/>
</dbReference>
<dbReference type="InterPro" id="IPR004360">
    <property type="entry name" value="Glyas_Fos-R_dOase_dom"/>
</dbReference>